<keyword evidence="5" id="KW-1185">Reference proteome</keyword>
<gene>
    <name evidence="4" type="ORF">GCT13_43205</name>
</gene>
<evidence type="ECO:0000256" key="1">
    <source>
        <dbReference type="ARBA" id="ARBA00022448"/>
    </source>
</evidence>
<dbReference type="SUPFAM" id="SSF52540">
    <property type="entry name" value="P-loop containing nucleoside triphosphate hydrolases"/>
    <property type="match status" value="1"/>
</dbReference>
<reference evidence="4 5" key="1">
    <citation type="submission" date="2019-10" db="EMBL/GenBank/DDBJ databases">
        <title>Paraburkholderia sp. isolated from nodules of Mimosa pudica from Brazilian Atlantic Forest soils.</title>
        <authorList>
            <person name="Paulitsch F."/>
            <person name="Hungria M."/>
            <person name="Dall'Agnol R."/>
        </authorList>
    </citation>
    <scope>NUCLEOTIDE SEQUENCE [LARGE SCALE GENOMIC DNA]</scope>
    <source>
        <strain evidence="4 5">CNPSo 3157</strain>
    </source>
</reference>
<comment type="caution">
    <text evidence="4">The sequence shown here is derived from an EMBL/GenBank/DDBJ whole genome shotgun (WGS) entry which is preliminary data.</text>
</comment>
<dbReference type="PANTHER" id="PTHR42781:SF4">
    <property type="entry name" value="SPERMIDINE_PUTRESCINE IMPORT ATP-BINDING PROTEIN POTA"/>
    <property type="match status" value="1"/>
</dbReference>
<dbReference type="InterPro" id="IPR003439">
    <property type="entry name" value="ABC_transporter-like_ATP-bd"/>
</dbReference>
<dbReference type="AlphaFoldDB" id="A0A7X1TL38"/>
<dbReference type="Pfam" id="PF00005">
    <property type="entry name" value="ABC_tran"/>
    <property type="match status" value="1"/>
</dbReference>
<dbReference type="PANTHER" id="PTHR42781">
    <property type="entry name" value="SPERMIDINE/PUTRESCINE IMPORT ATP-BINDING PROTEIN POTA"/>
    <property type="match status" value="1"/>
</dbReference>
<dbReference type="PROSITE" id="PS50893">
    <property type="entry name" value="ABC_TRANSPORTER_2"/>
    <property type="match status" value="1"/>
</dbReference>
<dbReference type="GO" id="GO:0016887">
    <property type="term" value="F:ATP hydrolysis activity"/>
    <property type="evidence" value="ECO:0007669"/>
    <property type="project" value="InterPro"/>
</dbReference>
<dbReference type="InterPro" id="IPR027417">
    <property type="entry name" value="P-loop_NTPase"/>
</dbReference>
<dbReference type="Gene3D" id="3.40.50.300">
    <property type="entry name" value="P-loop containing nucleotide triphosphate hydrolases"/>
    <property type="match status" value="1"/>
</dbReference>
<dbReference type="RefSeq" id="WP_152767885.1">
    <property type="nucleotide sequence ID" value="NZ_WHNP01000106.1"/>
</dbReference>
<organism evidence="4 5">
    <name type="scientific">Paraburkholderia franconis</name>
    <dbReference type="NCBI Taxonomy" id="2654983"/>
    <lineage>
        <taxon>Bacteria</taxon>
        <taxon>Pseudomonadati</taxon>
        <taxon>Pseudomonadota</taxon>
        <taxon>Betaproteobacteria</taxon>
        <taxon>Burkholderiales</taxon>
        <taxon>Burkholderiaceae</taxon>
        <taxon>Paraburkholderia</taxon>
    </lineage>
</organism>
<evidence type="ECO:0000313" key="4">
    <source>
        <dbReference type="EMBL" id="MPW23382.1"/>
    </source>
</evidence>
<evidence type="ECO:0000259" key="3">
    <source>
        <dbReference type="PROSITE" id="PS50893"/>
    </source>
</evidence>
<dbReference type="Proteomes" id="UP000484381">
    <property type="component" value="Unassembled WGS sequence"/>
</dbReference>
<evidence type="ECO:0000313" key="5">
    <source>
        <dbReference type="Proteomes" id="UP000484381"/>
    </source>
</evidence>
<protein>
    <submittedName>
        <fullName evidence="4">ATP-binding cassette domain-containing protein</fullName>
    </submittedName>
</protein>
<dbReference type="GO" id="GO:0005524">
    <property type="term" value="F:ATP binding"/>
    <property type="evidence" value="ECO:0007669"/>
    <property type="project" value="UniProtKB-KW"/>
</dbReference>
<name>A0A7X1TL38_9BURK</name>
<keyword evidence="4" id="KW-0067">ATP-binding</keyword>
<keyword evidence="1" id="KW-0813">Transport</keyword>
<feature type="domain" description="ABC transporter" evidence="3">
    <location>
        <begin position="23"/>
        <end position="263"/>
    </location>
</feature>
<proteinExistence type="predicted"/>
<dbReference type="EMBL" id="WHNP01000106">
    <property type="protein sequence ID" value="MPW23382.1"/>
    <property type="molecule type" value="Genomic_DNA"/>
</dbReference>
<sequence length="265" mass="28606">MNHPCYAADHNRSEASTAGSKSLVLEAVSKRFGNARALDTVTLHVEPGELVSLLGPSGCGKTTTLCLIAGFDFPDTGTVHIGGVDVSALPPNKRGLGMVFQNYSLFPHMTVGENIGFGLRMAGAKKAERQTVKETRRLPFRPRCFRRAHPIRDDQDEASSSPPRTAAGLQRTRVRGQSRAVPEYSTTPPSSDRAAASLNRRATAKKLRAVPASARIEVQPTAAPSRTRRKAAVARLRQLSKADCQALSRPLALVCSPHGQPLLRR</sequence>
<feature type="compositionally biased region" description="Basic and acidic residues" evidence="2">
    <location>
        <begin position="127"/>
        <end position="137"/>
    </location>
</feature>
<feature type="region of interest" description="Disordered" evidence="2">
    <location>
        <begin position="127"/>
        <end position="207"/>
    </location>
</feature>
<keyword evidence="4" id="KW-0547">Nucleotide-binding</keyword>
<evidence type="ECO:0000256" key="2">
    <source>
        <dbReference type="SAM" id="MobiDB-lite"/>
    </source>
</evidence>
<feature type="compositionally biased region" description="Basic residues" evidence="2">
    <location>
        <begin position="138"/>
        <end position="149"/>
    </location>
</feature>
<dbReference type="InterPro" id="IPR050093">
    <property type="entry name" value="ABC_SmlMolc_Importer"/>
</dbReference>
<accession>A0A7X1TL38</accession>